<comment type="caution">
    <text evidence="3">The sequence shown here is derived from an EMBL/GenBank/DDBJ whole genome shotgun (WGS) entry which is preliminary data.</text>
</comment>
<organism evidence="3 4">
    <name type="scientific">Kocuria subflava</name>
    <dbReference type="NCBI Taxonomy" id="1736139"/>
    <lineage>
        <taxon>Bacteria</taxon>
        <taxon>Bacillati</taxon>
        <taxon>Actinomycetota</taxon>
        <taxon>Actinomycetes</taxon>
        <taxon>Micrococcales</taxon>
        <taxon>Micrococcaceae</taxon>
        <taxon>Kocuria</taxon>
    </lineage>
</organism>
<reference evidence="3 4" key="1">
    <citation type="submission" date="2020-02" db="EMBL/GenBank/DDBJ databases">
        <authorList>
            <person name="Sun Q."/>
        </authorList>
    </citation>
    <scope>NUCLEOTIDE SEQUENCE [LARGE SCALE GENOMIC DNA]</scope>
    <source>
        <strain evidence="3 4">YIM 13062</strain>
    </source>
</reference>
<dbReference type="InterPro" id="IPR012349">
    <property type="entry name" value="Split_barrel_FMN-bd"/>
</dbReference>
<dbReference type="PANTHER" id="PTHR30466:SF1">
    <property type="entry name" value="FMN REDUCTASE (NADH) RUTF"/>
    <property type="match status" value="1"/>
</dbReference>
<feature type="domain" description="Flavin reductase like" evidence="2">
    <location>
        <begin position="46"/>
        <end position="191"/>
    </location>
</feature>
<proteinExistence type="predicted"/>
<dbReference type="GO" id="GO:0006208">
    <property type="term" value="P:pyrimidine nucleobase catabolic process"/>
    <property type="evidence" value="ECO:0007669"/>
    <property type="project" value="TreeGrafter"/>
</dbReference>
<evidence type="ECO:0000256" key="1">
    <source>
        <dbReference type="ARBA" id="ARBA00023002"/>
    </source>
</evidence>
<keyword evidence="4" id="KW-1185">Reference proteome</keyword>
<dbReference type="SMART" id="SM00903">
    <property type="entry name" value="Flavin_Reduct"/>
    <property type="match status" value="1"/>
</dbReference>
<dbReference type="AlphaFoldDB" id="A0A846TZ82"/>
<evidence type="ECO:0000313" key="4">
    <source>
        <dbReference type="Proteomes" id="UP000521379"/>
    </source>
</evidence>
<evidence type="ECO:0000313" key="3">
    <source>
        <dbReference type="EMBL" id="NKE10517.1"/>
    </source>
</evidence>
<dbReference type="PANTHER" id="PTHR30466">
    <property type="entry name" value="FLAVIN REDUCTASE"/>
    <property type="match status" value="1"/>
</dbReference>
<keyword evidence="1" id="KW-0560">Oxidoreductase</keyword>
<dbReference type="Proteomes" id="UP000521379">
    <property type="component" value="Unassembled WGS sequence"/>
</dbReference>
<accession>A0A846TZ82</accession>
<sequence>MSAPNQSAGSPGAVASEQAGPVADYVVPSGDLGEVGVQKADFSAVFGDHPAGIAVITAKGPDGPVGLTVSSVSSVSAVPPIIGFSLQARSGSALLVAQADSLLVHLLDAPNIGLAQAFATHGAPRFGDAMDWEWLPTGEPLLKGVGRVMRVHPLARIQAGPALVFNAGVVEILGTEPNGAPMVYHRRQFHSLSSRSVVDYQI</sequence>
<dbReference type="InterPro" id="IPR050268">
    <property type="entry name" value="NADH-dep_flavin_reductase"/>
</dbReference>
<dbReference type="Pfam" id="PF01613">
    <property type="entry name" value="Flavin_Reduct"/>
    <property type="match status" value="1"/>
</dbReference>
<name>A0A846TZ82_9MICC</name>
<dbReference type="Gene3D" id="2.30.110.10">
    <property type="entry name" value="Electron Transport, Fmn-binding Protein, Chain A"/>
    <property type="match status" value="1"/>
</dbReference>
<dbReference type="GO" id="GO:0042602">
    <property type="term" value="F:riboflavin reductase (NADPH) activity"/>
    <property type="evidence" value="ECO:0007669"/>
    <property type="project" value="TreeGrafter"/>
</dbReference>
<dbReference type="InterPro" id="IPR002563">
    <property type="entry name" value="Flavin_Rdtase-like_dom"/>
</dbReference>
<protein>
    <submittedName>
        <fullName evidence="3">Flavin reductase family protein</fullName>
    </submittedName>
</protein>
<dbReference type="GO" id="GO:0010181">
    <property type="term" value="F:FMN binding"/>
    <property type="evidence" value="ECO:0007669"/>
    <property type="project" value="InterPro"/>
</dbReference>
<dbReference type="EMBL" id="JAAVUN010000028">
    <property type="protein sequence ID" value="NKE10517.1"/>
    <property type="molecule type" value="Genomic_DNA"/>
</dbReference>
<evidence type="ECO:0000259" key="2">
    <source>
        <dbReference type="SMART" id="SM00903"/>
    </source>
</evidence>
<dbReference type="SUPFAM" id="SSF50475">
    <property type="entry name" value="FMN-binding split barrel"/>
    <property type="match status" value="1"/>
</dbReference>
<gene>
    <name evidence="3" type="ORF">GTW58_11370</name>
</gene>